<dbReference type="EMBL" id="JXJN01009696">
    <property type="status" value="NOT_ANNOTATED_CDS"/>
    <property type="molecule type" value="Genomic_DNA"/>
</dbReference>
<organism evidence="2 3">
    <name type="scientific">Glossina palpalis gambiensis</name>
    <dbReference type="NCBI Taxonomy" id="67801"/>
    <lineage>
        <taxon>Eukaryota</taxon>
        <taxon>Metazoa</taxon>
        <taxon>Ecdysozoa</taxon>
        <taxon>Arthropoda</taxon>
        <taxon>Hexapoda</taxon>
        <taxon>Insecta</taxon>
        <taxon>Pterygota</taxon>
        <taxon>Neoptera</taxon>
        <taxon>Endopterygota</taxon>
        <taxon>Diptera</taxon>
        <taxon>Brachycera</taxon>
        <taxon>Muscomorpha</taxon>
        <taxon>Hippoboscoidea</taxon>
        <taxon>Glossinidae</taxon>
        <taxon>Glossina</taxon>
    </lineage>
</organism>
<protein>
    <submittedName>
        <fullName evidence="2">Uncharacterized protein</fullName>
    </submittedName>
</protein>
<keyword evidence="1" id="KW-0812">Transmembrane</keyword>
<keyword evidence="3" id="KW-1185">Reference proteome</keyword>
<reference evidence="3" key="1">
    <citation type="submission" date="2015-01" db="EMBL/GenBank/DDBJ databases">
        <authorList>
            <person name="Aksoy S."/>
            <person name="Warren W."/>
            <person name="Wilson R.K."/>
        </authorList>
    </citation>
    <scope>NUCLEOTIDE SEQUENCE [LARGE SCALE GENOMIC DNA]</scope>
    <source>
        <strain evidence="3">IAEA</strain>
    </source>
</reference>
<feature type="transmembrane region" description="Helical" evidence="1">
    <location>
        <begin position="208"/>
        <end position="226"/>
    </location>
</feature>
<evidence type="ECO:0000313" key="2">
    <source>
        <dbReference type="EnsemblMetazoa" id="GPPI021518-PA"/>
    </source>
</evidence>
<feature type="transmembrane region" description="Helical" evidence="1">
    <location>
        <begin position="179"/>
        <end position="202"/>
    </location>
</feature>
<evidence type="ECO:0000256" key="1">
    <source>
        <dbReference type="SAM" id="Phobius"/>
    </source>
</evidence>
<keyword evidence="1" id="KW-0472">Membrane</keyword>
<dbReference type="AlphaFoldDB" id="A0A1B0B7N3"/>
<reference evidence="2" key="2">
    <citation type="submission" date="2020-05" db="UniProtKB">
        <authorList>
            <consortium name="EnsemblMetazoa"/>
        </authorList>
    </citation>
    <scope>IDENTIFICATION</scope>
    <source>
        <strain evidence="2">IAEA</strain>
    </source>
</reference>
<proteinExistence type="predicted"/>
<dbReference type="Proteomes" id="UP000092460">
    <property type="component" value="Unassembled WGS sequence"/>
</dbReference>
<accession>A0A1B0B7N3</accession>
<evidence type="ECO:0000313" key="3">
    <source>
        <dbReference type="Proteomes" id="UP000092460"/>
    </source>
</evidence>
<feature type="transmembrane region" description="Helical" evidence="1">
    <location>
        <begin position="148"/>
        <end position="167"/>
    </location>
</feature>
<dbReference type="VEuPathDB" id="VectorBase:GPPI021518"/>
<name>A0A1B0B7N3_9MUSC</name>
<sequence length="236" mass="27066">MDESQKLCVEKNNDDDELKAKEKIIQRREARRRNILQNAKSRLGRLNGRVLTANNGGDQRSYGTVADERYEYSDPEVEPDINLIGRSNTYEHANHFDESILRTLINDSATRTSTQRRRNRFLKYRLHIIVCALFSLIITTLRPASSSYGFSIFTLSGLCIITDFVFLREQNRQPPIMEILMTLCGIKATHASVILHIFAIVQSLLVDLGVFVFSFCTFSCILVLLNEQYTDLILIK</sequence>
<dbReference type="EnsemblMetazoa" id="GPPI021518-RA">
    <property type="protein sequence ID" value="GPPI021518-PA"/>
    <property type="gene ID" value="GPPI021518"/>
</dbReference>
<keyword evidence="1" id="KW-1133">Transmembrane helix</keyword>
<feature type="transmembrane region" description="Helical" evidence="1">
    <location>
        <begin position="124"/>
        <end position="142"/>
    </location>
</feature>